<dbReference type="Proteomes" id="UP000261285">
    <property type="component" value="Unassembled WGS sequence"/>
</dbReference>
<proteinExistence type="predicted"/>
<evidence type="ECO:0000313" key="2">
    <source>
        <dbReference type="Proteomes" id="UP000261285"/>
    </source>
</evidence>
<dbReference type="AlphaFoldDB" id="A0A3E5GGC3"/>
<accession>A0A3E5GGC3</accession>
<organism evidence="1 2">
    <name type="scientific">Dorea longicatena</name>
    <dbReference type="NCBI Taxonomy" id="88431"/>
    <lineage>
        <taxon>Bacteria</taxon>
        <taxon>Bacillati</taxon>
        <taxon>Bacillota</taxon>
        <taxon>Clostridia</taxon>
        <taxon>Lachnospirales</taxon>
        <taxon>Lachnospiraceae</taxon>
        <taxon>Dorea</taxon>
    </lineage>
</organism>
<protein>
    <submittedName>
        <fullName evidence="1">Uncharacterized protein</fullName>
    </submittedName>
</protein>
<reference evidence="1 2" key="1">
    <citation type="submission" date="2018-08" db="EMBL/GenBank/DDBJ databases">
        <title>A genome reference for cultivated species of the human gut microbiota.</title>
        <authorList>
            <person name="Zou Y."/>
            <person name="Xue W."/>
            <person name="Luo G."/>
        </authorList>
    </citation>
    <scope>NUCLEOTIDE SEQUENCE [LARGE SCALE GENOMIC DNA]</scope>
    <source>
        <strain evidence="1 2">OM02-16</strain>
    </source>
</reference>
<dbReference type="EMBL" id="QSVN01000003">
    <property type="protein sequence ID" value="RGO33814.1"/>
    <property type="molecule type" value="Genomic_DNA"/>
</dbReference>
<comment type="caution">
    <text evidence="1">The sequence shown here is derived from an EMBL/GenBank/DDBJ whole genome shotgun (WGS) entry which is preliminary data.</text>
</comment>
<name>A0A3E5GGC3_9FIRM</name>
<sequence>MDTLGGKTLYWWIYHFSYDPGEEDYGGGADIYVLDMSDTSVPITYYGSMMPEEGGDAIGETSFGCYEVFKYEVAAGFFWDNGQGATITLK</sequence>
<evidence type="ECO:0000313" key="1">
    <source>
        <dbReference type="EMBL" id="RGO33814.1"/>
    </source>
</evidence>
<gene>
    <name evidence="1" type="ORF">DXB16_04280</name>
</gene>